<dbReference type="GO" id="GO:0005524">
    <property type="term" value="F:ATP binding"/>
    <property type="evidence" value="ECO:0007669"/>
    <property type="project" value="UniProtKB-UniRule"/>
</dbReference>
<dbReference type="EC" id="4.1.1.21" evidence="4 11"/>
<gene>
    <name evidence="14" type="ORF">NA57DRAFT_34203</name>
</gene>
<dbReference type="NCBIfam" id="TIGR01161">
    <property type="entry name" value="purK"/>
    <property type="match status" value="1"/>
</dbReference>
<dbReference type="Gene3D" id="3.30.1490.20">
    <property type="entry name" value="ATP-grasp fold, A domain"/>
    <property type="match status" value="1"/>
</dbReference>
<keyword evidence="9 11" id="KW-0067">ATP-binding</keyword>
<dbReference type="Pfam" id="PF02222">
    <property type="entry name" value="ATP-grasp"/>
    <property type="match status" value="1"/>
</dbReference>
<dbReference type="Pfam" id="PF00731">
    <property type="entry name" value="AIRC"/>
    <property type="match status" value="1"/>
</dbReference>
<reference evidence="14" key="1">
    <citation type="journal article" date="2020" name="Stud. Mycol.">
        <title>101 Dothideomycetes genomes: a test case for predicting lifestyles and emergence of pathogens.</title>
        <authorList>
            <person name="Haridas S."/>
            <person name="Albert R."/>
            <person name="Binder M."/>
            <person name="Bloem J."/>
            <person name="Labutti K."/>
            <person name="Salamov A."/>
            <person name="Andreopoulos B."/>
            <person name="Baker S."/>
            <person name="Barry K."/>
            <person name="Bills G."/>
            <person name="Bluhm B."/>
            <person name="Cannon C."/>
            <person name="Castanera R."/>
            <person name="Culley D."/>
            <person name="Daum C."/>
            <person name="Ezra D."/>
            <person name="Gonzalez J."/>
            <person name="Henrissat B."/>
            <person name="Kuo A."/>
            <person name="Liang C."/>
            <person name="Lipzen A."/>
            <person name="Lutzoni F."/>
            <person name="Magnuson J."/>
            <person name="Mondo S."/>
            <person name="Nolan M."/>
            <person name="Ohm R."/>
            <person name="Pangilinan J."/>
            <person name="Park H.-J."/>
            <person name="Ramirez L."/>
            <person name="Alfaro M."/>
            <person name="Sun H."/>
            <person name="Tritt A."/>
            <person name="Yoshinaga Y."/>
            <person name="Zwiers L.-H."/>
            <person name="Turgeon B."/>
            <person name="Goodwin S."/>
            <person name="Spatafora J."/>
            <person name="Crous P."/>
            <person name="Grigoriev I."/>
        </authorList>
    </citation>
    <scope>NUCLEOTIDE SEQUENCE</scope>
    <source>
        <strain evidence="14">CBS 133067</strain>
    </source>
</reference>
<dbReference type="FunFam" id="3.30.470.20:FF:000037">
    <property type="entry name" value="Phosphoribosylaminoimidazole carboxylase, chloroplastic"/>
    <property type="match status" value="1"/>
</dbReference>
<dbReference type="PIRSF" id="PIRSF001340">
    <property type="entry name" value="AIR_carboxylase"/>
    <property type="match status" value="1"/>
</dbReference>
<dbReference type="InterPro" id="IPR016185">
    <property type="entry name" value="PreATP-grasp_dom_sf"/>
</dbReference>
<evidence type="ECO:0000256" key="6">
    <source>
        <dbReference type="ARBA" id="ARBA00022741"/>
    </source>
</evidence>
<evidence type="ECO:0000256" key="8">
    <source>
        <dbReference type="ARBA" id="ARBA00022793"/>
    </source>
</evidence>
<dbReference type="InterPro" id="IPR013815">
    <property type="entry name" value="ATP_grasp_subdomain_1"/>
</dbReference>
<feature type="domain" description="ATP-grasp" evidence="13">
    <location>
        <begin position="107"/>
        <end position="295"/>
    </location>
</feature>
<evidence type="ECO:0000256" key="3">
    <source>
        <dbReference type="ARBA" id="ARBA00006114"/>
    </source>
</evidence>
<dbReference type="InterPro" id="IPR033747">
    <property type="entry name" value="PurE_ClassI"/>
</dbReference>
<dbReference type="GO" id="GO:0046872">
    <property type="term" value="F:metal ion binding"/>
    <property type="evidence" value="ECO:0007669"/>
    <property type="project" value="InterPro"/>
</dbReference>
<evidence type="ECO:0000259" key="13">
    <source>
        <dbReference type="PROSITE" id="PS50975"/>
    </source>
</evidence>
<dbReference type="InterPro" id="IPR040686">
    <property type="entry name" value="PurK_C"/>
</dbReference>
<dbReference type="SMART" id="SM01001">
    <property type="entry name" value="AIRC"/>
    <property type="match status" value="1"/>
</dbReference>
<dbReference type="SUPFAM" id="SSF56059">
    <property type="entry name" value="Glutathione synthetase ATP-binding domain-like"/>
    <property type="match status" value="1"/>
</dbReference>
<evidence type="ECO:0000256" key="2">
    <source>
        <dbReference type="ARBA" id="ARBA00004747"/>
    </source>
</evidence>
<dbReference type="PROSITE" id="PS50975">
    <property type="entry name" value="ATP_GRASP"/>
    <property type="match status" value="1"/>
</dbReference>
<dbReference type="InterPro" id="IPR005875">
    <property type="entry name" value="PurK"/>
</dbReference>
<dbReference type="InterPro" id="IPR016301">
    <property type="entry name" value="Ade2_fungi/plant"/>
</dbReference>
<dbReference type="InterPro" id="IPR000031">
    <property type="entry name" value="PurE_dom"/>
</dbReference>
<dbReference type="GO" id="GO:0006189">
    <property type="term" value="P:'de novo' IMP biosynthetic process"/>
    <property type="evidence" value="ECO:0007669"/>
    <property type="project" value="UniProtKB-UniRule"/>
</dbReference>
<evidence type="ECO:0000313" key="14">
    <source>
        <dbReference type="EMBL" id="KAF2102056.1"/>
    </source>
</evidence>
<keyword evidence="10 11" id="KW-0456">Lyase</keyword>
<keyword evidence="8 11" id="KW-0210">Decarboxylase</keyword>
<dbReference type="NCBIfam" id="NF004679">
    <property type="entry name" value="PRK06019.1-5"/>
    <property type="match status" value="1"/>
</dbReference>
<dbReference type="EMBL" id="ML978123">
    <property type="protein sequence ID" value="KAF2102056.1"/>
    <property type="molecule type" value="Genomic_DNA"/>
</dbReference>
<dbReference type="InterPro" id="IPR011054">
    <property type="entry name" value="Rudment_hybrid_motif"/>
</dbReference>
<evidence type="ECO:0000256" key="1">
    <source>
        <dbReference type="ARBA" id="ARBA00001244"/>
    </source>
</evidence>
<dbReference type="SUPFAM" id="SSF51246">
    <property type="entry name" value="Rudiment single hybrid motif"/>
    <property type="match status" value="1"/>
</dbReference>
<keyword evidence="6 11" id="KW-0547">Nucleotide-binding</keyword>
<dbReference type="SUPFAM" id="SSF52255">
    <property type="entry name" value="N5-CAIR mutase (phosphoribosylaminoimidazole carboxylase, PurE)"/>
    <property type="match status" value="1"/>
</dbReference>
<name>A0A9P4M8V0_9PEZI</name>
<comment type="similarity">
    <text evidence="3 11">In the C-terminal section; belongs to the AIR carboxylase family. Class I subfamily.</text>
</comment>
<protein>
    <recommendedName>
        <fullName evidence="5 11">Phosphoribosylaminoimidazole carboxylase</fullName>
        <ecNumber evidence="4 11">4.1.1.21</ecNumber>
    </recommendedName>
</protein>
<evidence type="ECO:0000256" key="9">
    <source>
        <dbReference type="ARBA" id="ARBA00022840"/>
    </source>
</evidence>
<comment type="pathway">
    <text evidence="2 11">Purine metabolism; IMP biosynthesis via de novo pathway; 5-amino-1-(5-phospho-D-ribosyl)imidazole-4-carboxylate from 5-amino-1-(5-phospho-D-ribosyl)imidazole (carboxylase route): step 1/1.</text>
</comment>
<dbReference type="NCBIfam" id="TIGR01162">
    <property type="entry name" value="purE"/>
    <property type="match status" value="1"/>
</dbReference>
<dbReference type="Pfam" id="PF22660">
    <property type="entry name" value="RS_preATP-grasp-like"/>
    <property type="match status" value="1"/>
</dbReference>
<dbReference type="Gene3D" id="3.40.50.20">
    <property type="match status" value="1"/>
</dbReference>
<dbReference type="GO" id="GO:0004638">
    <property type="term" value="F:phosphoribosylaminoimidazole carboxylase activity"/>
    <property type="evidence" value="ECO:0007669"/>
    <property type="project" value="UniProtKB-UniRule"/>
</dbReference>
<dbReference type="PANTHER" id="PTHR11609:SF5">
    <property type="entry name" value="PHOSPHORIBOSYLAMINOIMIDAZOLE CARBOXYLASE"/>
    <property type="match status" value="1"/>
</dbReference>
<dbReference type="Gene3D" id="3.30.470.20">
    <property type="entry name" value="ATP-grasp fold, B domain"/>
    <property type="match status" value="1"/>
</dbReference>
<evidence type="ECO:0000256" key="11">
    <source>
        <dbReference type="PIRNR" id="PIRNR001340"/>
    </source>
</evidence>
<comment type="catalytic activity">
    <reaction evidence="1 11">
        <text>5-amino-1-(5-phospho-D-ribosyl)imidazole-4-carboxylate + H(+) = 5-amino-1-(5-phospho-beta-D-ribosyl)imidazole + CO2</text>
        <dbReference type="Rhea" id="RHEA:10792"/>
        <dbReference type="ChEBI" id="CHEBI:15378"/>
        <dbReference type="ChEBI" id="CHEBI:16526"/>
        <dbReference type="ChEBI" id="CHEBI:77657"/>
        <dbReference type="ChEBI" id="CHEBI:137981"/>
        <dbReference type="EC" id="4.1.1.21"/>
    </reaction>
</comment>
<comment type="caution">
    <text evidence="14">The sequence shown here is derived from an EMBL/GenBank/DDBJ whole genome shotgun (WGS) entry which is preliminary data.</text>
</comment>
<evidence type="ECO:0000256" key="5">
    <source>
        <dbReference type="ARBA" id="ARBA00021059"/>
    </source>
</evidence>
<evidence type="ECO:0000256" key="7">
    <source>
        <dbReference type="ARBA" id="ARBA00022755"/>
    </source>
</evidence>
<dbReference type="SUPFAM" id="SSF52440">
    <property type="entry name" value="PreATP-grasp domain"/>
    <property type="match status" value="1"/>
</dbReference>
<evidence type="ECO:0000256" key="4">
    <source>
        <dbReference type="ARBA" id="ARBA00012329"/>
    </source>
</evidence>
<dbReference type="OrthoDB" id="15425at2759"/>
<organism evidence="14 15">
    <name type="scientific">Rhizodiscina lignyota</name>
    <dbReference type="NCBI Taxonomy" id="1504668"/>
    <lineage>
        <taxon>Eukaryota</taxon>
        <taxon>Fungi</taxon>
        <taxon>Dikarya</taxon>
        <taxon>Ascomycota</taxon>
        <taxon>Pezizomycotina</taxon>
        <taxon>Dothideomycetes</taxon>
        <taxon>Pleosporomycetidae</taxon>
        <taxon>Aulographales</taxon>
        <taxon>Rhizodiscinaceae</taxon>
        <taxon>Rhizodiscina</taxon>
    </lineage>
</organism>
<dbReference type="Gene3D" id="3.40.50.1970">
    <property type="match status" value="1"/>
</dbReference>
<keyword evidence="7 11" id="KW-0658">Purine biosynthesis</keyword>
<feature type="region of interest" description="Disordered" evidence="12">
    <location>
        <begin position="551"/>
        <end position="570"/>
    </location>
</feature>
<dbReference type="Proteomes" id="UP000799772">
    <property type="component" value="Unassembled WGS sequence"/>
</dbReference>
<keyword evidence="15" id="KW-1185">Reference proteome</keyword>
<dbReference type="AlphaFoldDB" id="A0A9P4M8V0"/>
<dbReference type="Pfam" id="PF17769">
    <property type="entry name" value="PurK_C"/>
    <property type="match status" value="1"/>
</dbReference>
<evidence type="ECO:0000256" key="12">
    <source>
        <dbReference type="SAM" id="MobiDB-lite"/>
    </source>
</evidence>
<dbReference type="InterPro" id="IPR011761">
    <property type="entry name" value="ATP-grasp"/>
</dbReference>
<sequence length="570" mass="61425">MNKTVGVLGGGQLGRMFAEAANRLNIKVLILDKENAPAKQILGTSNHIVGSFKDSHAIRQLAAECDVLTAEIEHIDTLVLEELTQSGVIFEPHWRTVATIQDKFDQKQHLKSAGIALADSISLDSGSVDELKRVAEVFDFPFMLKSRREAYDGRGNLPIMSKDDLDHGSDFCKDRKVYAERWAPFKAELAVMAVKTKDGVLSFPTVETVHENSICKLVYAPARNLSRATADKAQQLARKAVAAFEGKGVFGVEMFLLENDQLLINEIAPRPHNSGHYTIESCPISQYDAHLRAILDLPIPPSSLEMREPAVMLNILGSATGGSIDPFITAALSNPRTSIHLYGKGPATTPGRKMGHVTVTAETMAEAEQLIQPLIDVFDKHSGRKPASATPSRAKGGKEVPQIAVIMGSDSDLPTLAPGLTILDTFAIPYTVRITSAHRTPEVMASFVSTAASTGIRVIIAAAGGAAHLPGMAAAYTSLPVIGVPVKASSLDGQDSLYSIVQMPRGVPVATVAIGNSVNAALLAARILGVSDLRVRGLVEEYARKANEEVREKDKRLREGNWKSYMEKKG</sequence>
<dbReference type="PANTHER" id="PTHR11609">
    <property type="entry name" value="PURINE BIOSYNTHESIS PROTEIN 6/7, PUR6/7"/>
    <property type="match status" value="1"/>
</dbReference>
<dbReference type="HAMAP" id="MF_01928">
    <property type="entry name" value="PurK"/>
    <property type="match status" value="1"/>
</dbReference>
<dbReference type="HAMAP" id="MF_01929">
    <property type="entry name" value="PurE_classI"/>
    <property type="match status" value="1"/>
</dbReference>
<evidence type="ECO:0000313" key="15">
    <source>
        <dbReference type="Proteomes" id="UP000799772"/>
    </source>
</evidence>
<dbReference type="InterPro" id="IPR003135">
    <property type="entry name" value="ATP-grasp_carboxylate-amine"/>
</dbReference>
<evidence type="ECO:0000256" key="10">
    <source>
        <dbReference type="ARBA" id="ARBA00023239"/>
    </source>
</evidence>
<proteinExistence type="inferred from homology"/>
<accession>A0A9P4M8V0</accession>
<dbReference type="InterPro" id="IPR054350">
    <property type="entry name" value="PurT/PurK_preATP-grasp"/>
</dbReference>